<organism evidence="1 2">
    <name type="scientific">Thlaspi arvense</name>
    <name type="common">Field penny-cress</name>
    <dbReference type="NCBI Taxonomy" id="13288"/>
    <lineage>
        <taxon>Eukaryota</taxon>
        <taxon>Viridiplantae</taxon>
        <taxon>Streptophyta</taxon>
        <taxon>Embryophyta</taxon>
        <taxon>Tracheophyta</taxon>
        <taxon>Spermatophyta</taxon>
        <taxon>Magnoliopsida</taxon>
        <taxon>eudicotyledons</taxon>
        <taxon>Gunneridae</taxon>
        <taxon>Pentapetalae</taxon>
        <taxon>rosids</taxon>
        <taxon>malvids</taxon>
        <taxon>Brassicales</taxon>
        <taxon>Brassicaceae</taxon>
        <taxon>Thlaspideae</taxon>
        <taxon>Thlaspi</taxon>
    </lineage>
</organism>
<dbReference type="AlphaFoldDB" id="A0AAU9R9Z2"/>
<protein>
    <submittedName>
        <fullName evidence="1">Uncharacterized protein</fullName>
    </submittedName>
</protein>
<accession>A0AAU9R9Z2</accession>
<sequence>AVKDPVDLNPTRVTVHKEKVVKSASGQTTVGIDPQVLILLQQSESFWTNRLNKLLKWEASVSELELFENMNICLIEYNLVQVTCPTVTRTELTLIVIKY</sequence>
<keyword evidence="2" id="KW-1185">Reference proteome</keyword>
<reference evidence="1 2" key="1">
    <citation type="submission" date="2022-03" db="EMBL/GenBank/DDBJ databases">
        <authorList>
            <person name="Nunn A."/>
            <person name="Chopra R."/>
            <person name="Nunn A."/>
            <person name="Contreras Garrido A."/>
        </authorList>
    </citation>
    <scope>NUCLEOTIDE SEQUENCE [LARGE SCALE GENOMIC DNA]</scope>
</reference>
<name>A0AAU9R9Z2_THLAR</name>
<feature type="non-terminal residue" evidence="1">
    <location>
        <position position="99"/>
    </location>
</feature>
<evidence type="ECO:0000313" key="1">
    <source>
        <dbReference type="EMBL" id="CAH2034792.1"/>
    </source>
</evidence>
<dbReference type="EMBL" id="OU466857">
    <property type="protein sequence ID" value="CAH2034792.1"/>
    <property type="molecule type" value="Genomic_DNA"/>
</dbReference>
<gene>
    <name evidence="1" type="ORF">TAV2_LOCUS1696</name>
</gene>
<evidence type="ECO:0000313" key="2">
    <source>
        <dbReference type="Proteomes" id="UP000836841"/>
    </source>
</evidence>
<dbReference type="Proteomes" id="UP000836841">
    <property type="component" value="Chromosome 1"/>
</dbReference>
<proteinExistence type="predicted"/>